<proteinExistence type="predicted"/>
<organism evidence="3 4">
    <name type="scientific">Dendrobium nobile</name>
    <name type="common">Orchid</name>
    <dbReference type="NCBI Taxonomy" id="94219"/>
    <lineage>
        <taxon>Eukaryota</taxon>
        <taxon>Viridiplantae</taxon>
        <taxon>Streptophyta</taxon>
        <taxon>Embryophyta</taxon>
        <taxon>Tracheophyta</taxon>
        <taxon>Spermatophyta</taxon>
        <taxon>Magnoliopsida</taxon>
        <taxon>Liliopsida</taxon>
        <taxon>Asparagales</taxon>
        <taxon>Orchidaceae</taxon>
        <taxon>Epidendroideae</taxon>
        <taxon>Malaxideae</taxon>
        <taxon>Dendrobiinae</taxon>
        <taxon>Dendrobium</taxon>
    </lineage>
</organism>
<dbReference type="GO" id="GO:0003723">
    <property type="term" value="F:RNA binding"/>
    <property type="evidence" value="ECO:0007669"/>
    <property type="project" value="InterPro"/>
</dbReference>
<evidence type="ECO:0000313" key="4">
    <source>
        <dbReference type="Proteomes" id="UP000829196"/>
    </source>
</evidence>
<keyword evidence="1" id="KW-0677">Repeat</keyword>
<dbReference type="Pfam" id="PF01535">
    <property type="entry name" value="PPR"/>
    <property type="match status" value="2"/>
</dbReference>
<dbReference type="OrthoDB" id="185373at2759"/>
<dbReference type="EMBL" id="JAGYWB010000005">
    <property type="protein sequence ID" value="KAI0523311.1"/>
    <property type="molecule type" value="Genomic_DNA"/>
</dbReference>
<dbReference type="InterPro" id="IPR011990">
    <property type="entry name" value="TPR-like_helical_dom_sf"/>
</dbReference>
<sequence length="517" mass="58493">MFDSGFRKIFACDCDLRLLYLVSSPPLHRPNVRGSRTNQISSISLLSLAILFFLYLRSLPLHPTLLARNQESSFGSETLCFERGVQGPTWTMLQVNNNIGPVAPLRLQRPRATQLILDRCRPYPHSTPNFSLRSNRDRSSCLVPHKTSLPRLALTTLAADSLPESCDPSPLKPDGEANVLKTISIFVELEMDKLFGSFMIEYFSHCNLSHTMDMHQEKPTKVASGGLNERGAEEAKILGILHAKRTWKIEKGKDPLSINISTFQRRLHKLMFPQLIEATNCFPVASIILSGGLEEVSKAYSPSLLLKCGISNQIVLPIYEIPKCFEEIHAHVIRFGFWSEVDVLNALITMHAKCGYFDDARKVFDDMPVIDCISWNAMISGHFENGEHLEGLNSFLMMRDFSVELDLMTMTSIISDYGFQVGDLIVSRWIYATALETNLFDNNHLLIVSTSLIHLVDSNNKYKYSPVVHRRRKICDPSVLVMTRLRRKLTSGFQNHIIVSLSKRLALIIQLQMEIIG</sequence>
<name>A0A8T3BZ24_DENNO</name>
<accession>A0A8T3BZ24</accession>
<gene>
    <name evidence="3" type="ORF">KFK09_005706</name>
</gene>
<dbReference type="Proteomes" id="UP000829196">
    <property type="component" value="Unassembled WGS sequence"/>
</dbReference>
<dbReference type="InterPro" id="IPR046960">
    <property type="entry name" value="PPR_At4g14850-like_plant"/>
</dbReference>
<dbReference type="AlphaFoldDB" id="A0A8T3BZ24"/>
<reference evidence="3" key="1">
    <citation type="journal article" date="2022" name="Front. Genet.">
        <title>Chromosome-Scale Assembly of the Dendrobium nobile Genome Provides Insights Into the Molecular Mechanism of the Biosynthesis of the Medicinal Active Ingredient of Dendrobium.</title>
        <authorList>
            <person name="Xu Q."/>
            <person name="Niu S.-C."/>
            <person name="Li K.-L."/>
            <person name="Zheng P.-J."/>
            <person name="Zhang X.-J."/>
            <person name="Jia Y."/>
            <person name="Liu Y."/>
            <person name="Niu Y.-X."/>
            <person name="Yu L.-H."/>
            <person name="Chen D.-F."/>
            <person name="Zhang G.-Q."/>
        </authorList>
    </citation>
    <scope>NUCLEOTIDE SEQUENCE</scope>
    <source>
        <tissue evidence="3">Leaf</tissue>
    </source>
</reference>
<dbReference type="GO" id="GO:0009451">
    <property type="term" value="P:RNA modification"/>
    <property type="evidence" value="ECO:0007669"/>
    <property type="project" value="InterPro"/>
</dbReference>
<comment type="caution">
    <text evidence="3">The sequence shown here is derived from an EMBL/GenBank/DDBJ whole genome shotgun (WGS) entry which is preliminary data.</text>
</comment>
<evidence type="ECO:0000313" key="3">
    <source>
        <dbReference type="EMBL" id="KAI0523311.1"/>
    </source>
</evidence>
<evidence type="ECO:0000256" key="1">
    <source>
        <dbReference type="ARBA" id="ARBA00022737"/>
    </source>
</evidence>
<dbReference type="Gene3D" id="1.25.40.10">
    <property type="entry name" value="Tetratricopeptide repeat domain"/>
    <property type="match status" value="1"/>
</dbReference>
<dbReference type="PANTHER" id="PTHR47926">
    <property type="entry name" value="PENTATRICOPEPTIDE REPEAT-CONTAINING PROTEIN"/>
    <property type="match status" value="1"/>
</dbReference>
<evidence type="ECO:0000256" key="2">
    <source>
        <dbReference type="PROSITE-ProRule" id="PRU00708"/>
    </source>
</evidence>
<feature type="repeat" description="PPR" evidence="2">
    <location>
        <begin position="340"/>
        <end position="374"/>
    </location>
</feature>
<protein>
    <recommendedName>
        <fullName evidence="5">Pentatricopeptide repeat-containing protein</fullName>
    </recommendedName>
</protein>
<evidence type="ECO:0008006" key="5">
    <source>
        <dbReference type="Google" id="ProtNLM"/>
    </source>
</evidence>
<dbReference type="SMR" id="A0A8T3BZ24"/>
<dbReference type="PROSITE" id="PS51375">
    <property type="entry name" value="PPR"/>
    <property type="match status" value="1"/>
</dbReference>
<dbReference type="NCBIfam" id="TIGR00756">
    <property type="entry name" value="PPR"/>
    <property type="match status" value="1"/>
</dbReference>
<keyword evidence="4" id="KW-1185">Reference proteome</keyword>
<dbReference type="InterPro" id="IPR002885">
    <property type="entry name" value="PPR_rpt"/>
</dbReference>